<protein>
    <submittedName>
        <fullName evidence="2">Uncharacterized protein</fullName>
    </submittedName>
</protein>
<evidence type="ECO:0000256" key="1">
    <source>
        <dbReference type="SAM" id="MobiDB-lite"/>
    </source>
</evidence>
<dbReference type="EMBL" id="JAGTJR010000039">
    <property type="protein sequence ID" value="KAH7033984.1"/>
    <property type="molecule type" value="Genomic_DNA"/>
</dbReference>
<comment type="caution">
    <text evidence="2">The sequence shown here is derived from an EMBL/GenBank/DDBJ whole genome shotgun (WGS) entry which is preliminary data.</text>
</comment>
<feature type="non-terminal residue" evidence="2">
    <location>
        <position position="209"/>
    </location>
</feature>
<feature type="region of interest" description="Disordered" evidence="1">
    <location>
        <begin position="179"/>
        <end position="209"/>
    </location>
</feature>
<proteinExistence type="predicted"/>
<evidence type="ECO:0000313" key="3">
    <source>
        <dbReference type="Proteomes" id="UP000774617"/>
    </source>
</evidence>
<sequence>MPTRQATFPTHPYVRPLPPSRNFSGSNMDKLGSPFSPNFGVQSQAEAFEPVPNGLDFHAAVEIQTFWSDCERYAALVAALEEEKRAHAQTRLALETEAQRSRTLEGEVYNKTNMAATWAAAYQQCYGNLQQHISEKTVLETKVSILNCKIQRSESRGKFHLDATAPKDRQIQVLRRKLARLSRGSGSSCSDVEEPRNSSRSQSPTSEYS</sequence>
<accession>A0ABQ8FXM7</accession>
<gene>
    <name evidence="2" type="ORF">B0J12DRAFT_789212</name>
</gene>
<organism evidence="2 3">
    <name type="scientific">Macrophomina phaseolina</name>
    <dbReference type="NCBI Taxonomy" id="35725"/>
    <lineage>
        <taxon>Eukaryota</taxon>
        <taxon>Fungi</taxon>
        <taxon>Dikarya</taxon>
        <taxon>Ascomycota</taxon>
        <taxon>Pezizomycotina</taxon>
        <taxon>Dothideomycetes</taxon>
        <taxon>Dothideomycetes incertae sedis</taxon>
        <taxon>Botryosphaeriales</taxon>
        <taxon>Botryosphaeriaceae</taxon>
        <taxon>Macrophomina</taxon>
    </lineage>
</organism>
<feature type="compositionally biased region" description="Polar residues" evidence="1">
    <location>
        <begin position="198"/>
        <end position="209"/>
    </location>
</feature>
<feature type="region of interest" description="Disordered" evidence="1">
    <location>
        <begin position="1"/>
        <end position="29"/>
    </location>
</feature>
<name>A0ABQ8FXM7_9PEZI</name>
<reference evidence="2 3" key="1">
    <citation type="journal article" date="2021" name="Nat. Commun.">
        <title>Genetic determinants of endophytism in the Arabidopsis root mycobiome.</title>
        <authorList>
            <person name="Mesny F."/>
            <person name="Miyauchi S."/>
            <person name="Thiergart T."/>
            <person name="Pickel B."/>
            <person name="Atanasova L."/>
            <person name="Karlsson M."/>
            <person name="Huettel B."/>
            <person name="Barry K.W."/>
            <person name="Haridas S."/>
            <person name="Chen C."/>
            <person name="Bauer D."/>
            <person name="Andreopoulos W."/>
            <person name="Pangilinan J."/>
            <person name="LaButti K."/>
            <person name="Riley R."/>
            <person name="Lipzen A."/>
            <person name="Clum A."/>
            <person name="Drula E."/>
            <person name="Henrissat B."/>
            <person name="Kohler A."/>
            <person name="Grigoriev I.V."/>
            <person name="Martin F.M."/>
            <person name="Hacquard S."/>
        </authorList>
    </citation>
    <scope>NUCLEOTIDE SEQUENCE [LARGE SCALE GENOMIC DNA]</scope>
    <source>
        <strain evidence="2 3">MPI-SDFR-AT-0080</strain>
    </source>
</reference>
<evidence type="ECO:0000313" key="2">
    <source>
        <dbReference type="EMBL" id="KAH7033984.1"/>
    </source>
</evidence>
<keyword evidence="3" id="KW-1185">Reference proteome</keyword>
<dbReference type="Proteomes" id="UP000774617">
    <property type="component" value="Unassembled WGS sequence"/>
</dbReference>